<accession>A0A6N4SU99</accession>
<feature type="transmembrane region" description="Helical" evidence="1">
    <location>
        <begin position="7"/>
        <end position="26"/>
    </location>
</feature>
<keyword evidence="1" id="KW-0812">Transmembrane</keyword>
<proteinExistence type="predicted"/>
<protein>
    <recommendedName>
        <fullName evidence="4">DUF4199 domain-containing protein</fullName>
    </recommendedName>
</protein>
<dbReference type="KEGG" id="chu:CHU_2641"/>
<dbReference type="RefSeq" id="WP_011586003.1">
    <property type="nucleotide sequence ID" value="NC_008255.1"/>
</dbReference>
<sequence length="171" mass="18991">MIKKAALFASIIAILYILWLFVIISIDLSKIQTGFNIPLVFNSLLIGIPLYIGLLSIRKHAYSNEINFAQAFYAGITISVFAALLVLILLALCEVAGILIPDLIEDAINLRIPELIKEKKSQAEIDQFIANVKEPYVYALGNGIQVLMISAFSSTILSLFVRNKDTFNENK</sequence>
<dbReference type="Proteomes" id="UP000001822">
    <property type="component" value="Chromosome"/>
</dbReference>
<evidence type="ECO:0008006" key="4">
    <source>
        <dbReference type="Google" id="ProtNLM"/>
    </source>
</evidence>
<evidence type="ECO:0000313" key="2">
    <source>
        <dbReference type="EMBL" id="ABG59893.1"/>
    </source>
</evidence>
<gene>
    <name evidence="2" type="ordered locus">CHU_2641</name>
</gene>
<organism evidence="2 3">
    <name type="scientific">Cytophaga hutchinsonii (strain ATCC 33406 / DSM 1761 / CIP 103989 / NBRC 15051 / NCIMB 9469 / D465)</name>
    <dbReference type="NCBI Taxonomy" id="269798"/>
    <lineage>
        <taxon>Bacteria</taxon>
        <taxon>Pseudomonadati</taxon>
        <taxon>Bacteroidota</taxon>
        <taxon>Cytophagia</taxon>
        <taxon>Cytophagales</taxon>
        <taxon>Cytophagaceae</taxon>
        <taxon>Cytophaga</taxon>
    </lineage>
</organism>
<dbReference type="AlphaFoldDB" id="A0A6N4SU99"/>
<evidence type="ECO:0000313" key="3">
    <source>
        <dbReference type="Proteomes" id="UP000001822"/>
    </source>
</evidence>
<name>A0A6N4SU99_CYTH3</name>
<feature type="transmembrane region" description="Helical" evidence="1">
    <location>
        <begin position="136"/>
        <end position="161"/>
    </location>
</feature>
<dbReference type="Pfam" id="PF13858">
    <property type="entry name" value="DUF4199"/>
    <property type="match status" value="1"/>
</dbReference>
<reference evidence="2 3" key="1">
    <citation type="journal article" date="2007" name="Appl. Environ. Microbiol.">
        <title>Genome sequence of the cellulolytic gliding bacterium Cytophaga hutchinsonii.</title>
        <authorList>
            <person name="Xie G."/>
            <person name="Bruce D.C."/>
            <person name="Challacombe J.F."/>
            <person name="Chertkov O."/>
            <person name="Detter J.C."/>
            <person name="Gilna P."/>
            <person name="Han C.S."/>
            <person name="Lucas S."/>
            <person name="Misra M."/>
            <person name="Myers G.L."/>
            <person name="Richardson P."/>
            <person name="Tapia R."/>
            <person name="Thayer N."/>
            <person name="Thompson L.S."/>
            <person name="Brettin T.S."/>
            <person name="Henrissat B."/>
            <person name="Wilson D.B."/>
            <person name="McBride M.J."/>
        </authorList>
    </citation>
    <scope>NUCLEOTIDE SEQUENCE [LARGE SCALE GENOMIC DNA]</scope>
    <source>
        <strain evidence="3">ATCC 33406 / DSM 1761 / CIP 103989 / NBRC 15051 / NCIMB 9469 / D465</strain>
    </source>
</reference>
<dbReference type="InterPro" id="IPR025250">
    <property type="entry name" value="DUF4199"/>
</dbReference>
<feature type="transmembrane region" description="Helical" evidence="1">
    <location>
        <begin position="38"/>
        <end position="57"/>
    </location>
</feature>
<dbReference type="OrthoDB" id="10003924at2"/>
<dbReference type="EMBL" id="CP000383">
    <property type="protein sequence ID" value="ABG59893.1"/>
    <property type="molecule type" value="Genomic_DNA"/>
</dbReference>
<keyword evidence="3" id="KW-1185">Reference proteome</keyword>
<keyword evidence="1" id="KW-1133">Transmembrane helix</keyword>
<evidence type="ECO:0000256" key="1">
    <source>
        <dbReference type="SAM" id="Phobius"/>
    </source>
</evidence>
<feature type="transmembrane region" description="Helical" evidence="1">
    <location>
        <begin position="69"/>
        <end position="92"/>
    </location>
</feature>
<keyword evidence="1" id="KW-0472">Membrane</keyword>